<dbReference type="InterPro" id="IPR020845">
    <property type="entry name" value="AMP-binding_CS"/>
</dbReference>
<dbReference type="GO" id="GO:0005783">
    <property type="term" value="C:endoplasmic reticulum"/>
    <property type="evidence" value="ECO:0007669"/>
    <property type="project" value="TreeGrafter"/>
</dbReference>
<gene>
    <name evidence="4" type="ORF">COEREDRAFT_10241</name>
</gene>
<dbReference type="GO" id="GO:0016020">
    <property type="term" value="C:membrane"/>
    <property type="evidence" value="ECO:0007669"/>
    <property type="project" value="TreeGrafter"/>
</dbReference>
<dbReference type="GO" id="GO:0004467">
    <property type="term" value="F:long-chain fatty acid-CoA ligase activity"/>
    <property type="evidence" value="ECO:0007669"/>
    <property type="project" value="TreeGrafter"/>
</dbReference>
<sequence>MRESCGRPSGFSTMGQSYLVPNTAEPGYSAIIRHGKYRDGSFKDEYSHVTTLYELFQHVVAEDPEKPFIGSRKYNTVTKKFGDYEWTKISEAAKLVDEFGSGLDQIYHKYVPEVSEDSELPYSHQQALGIYSINRAEWLLSEFAGFRSSKYSVALYDTLGAESVEYIVQHAGVAVIVCSIDKVPRLLKLKHKLPVLKVIISMDLFTEHGKNPGSLPFTVNSIRVLQEWAEAQGVALFDIAQVTEMGAAALIPPTPPRPQDLCTICYTSGTTGDPKGAMATHESYVYSAKTGSLAVPFKSPVYLSFLPLAHCFERNVVYVGMLLGGRIGFYSGDVLSISDDAQALRPTSMIGVPRLFNRIYDRIAAATIYAPGIGGVIARTAIRQKLERLNANQGFQHPFWDRVVCNKIRQFFGGRLELLISGSAPIDGKVLNFLRVALATTIVEGYGSTEGNSAATVSAMDENTADHIGIPYPAVDIRFRDVPEMNYLTTDLPCPRGELLVRGKNVFVGYYKDAEKTKAAFDGDWLVTGDIGQLKEDGNLQIIDRRKNILKLSQGEYVAVEHLETVYSRHKLIQNIFVHGDSLQSTLVAVVVPDPETFLPWARKISGAEIHSKDKDVHLSLEDLCNDKHVVGALLVELRKLGREANLQGFEIIREIYCEPVPFDIETNGLLTSTFKLKRNVAKDYYRQILSHAGLEANRIGHKIPCVLDMTSANP</sequence>
<dbReference type="STRING" id="763665.A0A2G5B676"/>
<keyword evidence="2" id="KW-0067">ATP-binding</keyword>
<dbReference type="SUPFAM" id="SSF56801">
    <property type="entry name" value="Acetyl-CoA synthetase-like"/>
    <property type="match status" value="1"/>
</dbReference>
<evidence type="ECO:0000256" key="1">
    <source>
        <dbReference type="ARBA" id="ARBA00022741"/>
    </source>
</evidence>
<reference evidence="4 5" key="1">
    <citation type="journal article" date="2015" name="Genome Biol. Evol.">
        <title>Phylogenomic analyses indicate that early fungi evolved digesting cell walls of algal ancestors of land plants.</title>
        <authorList>
            <person name="Chang Y."/>
            <person name="Wang S."/>
            <person name="Sekimoto S."/>
            <person name="Aerts A.L."/>
            <person name="Choi C."/>
            <person name="Clum A."/>
            <person name="LaButti K.M."/>
            <person name="Lindquist E.A."/>
            <person name="Yee Ngan C."/>
            <person name="Ohm R.A."/>
            <person name="Salamov A.A."/>
            <person name="Grigoriev I.V."/>
            <person name="Spatafora J.W."/>
            <person name="Berbee M.L."/>
        </authorList>
    </citation>
    <scope>NUCLEOTIDE SEQUENCE [LARGE SCALE GENOMIC DNA]</scope>
    <source>
        <strain evidence="4 5">NRRL 1564</strain>
    </source>
</reference>
<dbReference type="PANTHER" id="PTHR43272:SF33">
    <property type="entry name" value="AMP-BINDING DOMAIN-CONTAINING PROTEIN-RELATED"/>
    <property type="match status" value="1"/>
</dbReference>
<dbReference type="InterPro" id="IPR042099">
    <property type="entry name" value="ANL_N_sf"/>
</dbReference>
<dbReference type="PROSITE" id="PS00455">
    <property type="entry name" value="AMP_BINDING"/>
    <property type="match status" value="1"/>
</dbReference>
<evidence type="ECO:0000256" key="2">
    <source>
        <dbReference type="ARBA" id="ARBA00022840"/>
    </source>
</evidence>
<dbReference type="GO" id="GO:0005524">
    <property type="term" value="F:ATP binding"/>
    <property type="evidence" value="ECO:0007669"/>
    <property type="project" value="UniProtKB-KW"/>
</dbReference>
<dbReference type="AlphaFoldDB" id="A0A2G5B676"/>
<evidence type="ECO:0000259" key="3">
    <source>
        <dbReference type="Pfam" id="PF00501"/>
    </source>
</evidence>
<name>A0A2G5B676_COERN</name>
<proteinExistence type="predicted"/>
<protein>
    <submittedName>
        <fullName evidence="4">Acetyl-CoA synthetase-like protein</fullName>
    </submittedName>
</protein>
<dbReference type="EMBL" id="KZ303516">
    <property type="protein sequence ID" value="PIA14526.1"/>
    <property type="molecule type" value="Genomic_DNA"/>
</dbReference>
<dbReference type="Pfam" id="PF00501">
    <property type="entry name" value="AMP-binding"/>
    <property type="match status" value="1"/>
</dbReference>
<dbReference type="Gene3D" id="3.40.50.12780">
    <property type="entry name" value="N-terminal domain of ligase-like"/>
    <property type="match status" value="1"/>
</dbReference>
<evidence type="ECO:0000313" key="5">
    <source>
        <dbReference type="Proteomes" id="UP000242474"/>
    </source>
</evidence>
<dbReference type="OrthoDB" id="1700726at2759"/>
<dbReference type="Proteomes" id="UP000242474">
    <property type="component" value="Unassembled WGS sequence"/>
</dbReference>
<evidence type="ECO:0000313" key="4">
    <source>
        <dbReference type="EMBL" id="PIA14526.1"/>
    </source>
</evidence>
<accession>A0A2G5B676</accession>
<keyword evidence="5" id="KW-1185">Reference proteome</keyword>
<keyword evidence="1" id="KW-0547">Nucleotide-binding</keyword>
<dbReference type="PANTHER" id="PTHR43272">
    <property type="entry name" value="LONG-CHAIN-FATTY-ACID--COA LIGASE"/>
    <property type="match status" value="1"/>
</dbReference>
<organism evidence="4 5">
    <name type="scientific">Coemansia reversa (strain ATCC 12441 / NRRL 1564)</name>
    <dbReference type="NCBI Taxonomy" id="763665"/>
    <lineage>
        <taxon>Eukaryota</taxon>
        <taxon>Fungi</taxon>
        <taxon>Fungi incertae sedis</taxon>
        <taxon>Zoopagomycota</taxon>
        <taxon>Kickxellomycotina</taxon>
        <taxon>Kickxellomycetes</taxon>
        <taxon>Kickxellales</taxon>
        <taxon>Kickxellaceae</taxon>
        <taxon>Coemansia</taxon>
    </lineage>
</organism>
<feature type="domain" description="AMP-dependent synthetase/ligase" evidence="3">
    <location>
        <begin position="124"/>
        <end position="511"/>
    </location>
</feature>
<dbReference type="InterPro" id="IPR000873">
    <property type="entry name" value="AMP-dep_synth/lig_dom"/>
</dbReference>